<dbReference type="Gene3D" id="3.90.79.10">
    <property type="entry name" value="Nucleoside Triphosphate Pyrophosphohydrolase"/>
    <property type="match status" value="1"/>
</dbReference>
<comment type="subcellular location">
    <subcellularLocation>
        <location evidence="2">Cytoplasm</location>
    </subcellularLocation>
</comment>
<feature type="compositionally biased region" description="Low complexity" evidence="9">
    <location>
        <begin position="610"/>
        <end position="619"/>
    </location>
</feature>
<dbReference type="InterPro" id="IPR020084">
    <property type="entry name" value="NUDIX_hydrolase_CS"/>
</dbReference>
<evidence type="ECO:0000256" key="9">
    <source>
        <dbReference type="SAM" id="MobiDB-lite"/>
    </source>
</evidence>
<comment type="cofactor">
    <cofactor evidence="1">
        <name>Mn(2+)</name>
        <dbReference type="ChEBI" id="CHEBI:29035"/>
    </cofactor>
</comment>
<name>A0A4S9BIM8_AURPU</name>
<evidence type="ECO:0000256" key="2">
    <source>
        <dbReference type="ARBA" id="ARBA00004496"/>
    </source>
</evidence>
<dbReference type="InterPro" id="IPR000086">
    <property type="entry name" value="NUDIX_hydrolase_dom"/>
</dbReference>
<evidence type="ECO:0000256" key="3">
    <source>
        <dbReference type="ARBA" id="ARBA00005279"/>
    </source>
</evidence>
<dbReference type="EMBL" id="QZAR01000038">
    <property type="protein sequence ID" value="THW92333.1"/>
    <property type="molecule type" value="Genomic_DNA"/>
</dbReference>
<keyword evidence="8" id="KW-0464">Manganese</keyword>
<dbReference type="SUPFAM" id="SSF55811">
    <property type="entry name" value="Nudix"/>
    <property type="match status" value="1"/>
</dbReference>
<keyword evidence="6" id="KW-0378">Hydrolase</keyword>
<evidence type="ECO:0000256" key="6">
    <source>
        <dbReference type="ARBA" id="ARBA00022801"/>
    </source>
</evidence>
<organism evidence="11 12">
    <name type="scientific">Aureobasidium pullulans</name>
    <name type="common">Black yeast</name>
    <name type="synonym">Pullularia pullulans</name>
    <dbReference type="NCBI Taxonomy" id="5580"/>
    <lineage>
        <taxon>Eukaryota</taxon>
        <taxon>Fungi</taxon>
        <taxon>Dikarya</taxon>
        <taxon>Ascomycota</taxon>
        <taxon>Pezizomycotina</taxon>
        <taxon>Dothideomycetes</taxon>
        <taxon>Dothideomycetidae</taxon>
        <taxon>Dothideales</taxon>
        <taxon>Saccotheciaceae</taxon>
        <taxon>Aureobasidium</taxon>
    </lineage>
</organism>
<feature type="region of interest" description="Disordered" evidence="9">
    <location>
        <begin position="328"/>
        <end position="400"/>
    </location>
</feature>
<dbReference type="GO" id="GO:0000932">
    <property type="term" value="C:P-body"/>
    <property type="evidence" value="ECO:0007669"/>
    <property type="project" value="TreeGrafter"/>
</dbReference>
<feature type="compositionally biased region" description="Polar residues" evidence="9">
    <location>
        <begin position="547"/>
        <end position="557"/>
    </location>
</feature>
<dbReference type="GO" id="GO:0140933">
    <property type="term" value="F:5'-(N(7)-methylguanosine 5'-triphospho)-[mRNA] hydrolase activity"/>
    <property type="evidence" value="ECO:0007669"/>
    <property type="project" value="InterPro"/>
</dbReference>
<reference evidence="11 12" key="1">
    <citation type="submission" date="2018-10" db="EMBL/GenBank/DDBJ databases">
        <title>Fifty Aureobasidium pullulans genomes reveal a recombining polyextremotolerant generalist.</title>
        <authorList>
            <person name="Gostincar C."/>
            <person name="Turk M."/>
            <person name="Zajc J."/>
            <person name="Gunde-Cimerman N."/>
        </authorList>
    </citation>
    <scope>NUCLEOTIDE SEQUENCE [LARGE SCALE GENOMIC DNA]</scope>
    <source>
        <strain evidence="11 12">EXF-10507</strain>
    </source>
</reference>
<dbReference type="GO" id="GO:0000290">
    <property type="term" value="P:deadenylation-dependent decapping of nuclear-transcribed mRNA"/>
    <property type="evidence" value="ECO:0007669"/>
    <property type="project" value="InterPro"/>
</dbReference>
<dbReference type="GO" id="GO:0000184">
    <property type="term" value="P:nuclear-transcribed mRNA catabolic process, nonsense-mediated decay"/>
    <property type="evidence" value="ECO:0007669"/>
    <property type="project" value="InterPro"/>
</dbReference>
<dbReference type="AlphaFoldDB" id="A0A4S9BIM8"/>
<feature type="compositionally biased region" description="Polar residues" evidence="9">
    <location>
        <begin position="620"/>
        <end position="630"/>
    </location>
</feature>
<evidence type="ECO:0000256" key="8">
    <source>
        <dbReference type="ARBA" id="ARBA00023211"/>
    </source>
</evidence>
<evidence type="ECO:0000313" key="12">
    <source>
        <dbReference type="Proteomes" id="UP000304928"/>
    </source>
</evidence>
<feature type="region of interest" description="Disordered" evidence="9">
    <location>
        <begin position="774"/>
        <end position="828"/>
    </location>
</feature>
<dbReference type="PROSITE" id="PS51462">
    <property type="entry name" value="NUDIX"/>
    <property type="match status" value="1"/>
</dbReference>
<dbReference type="PANTHER" id="PTHR23114:SF17">
    <property type="entry name" value="M7GPPPN-MRNA HYDROLASE"/>
    <property type="match status" value="1"/>
</dbReference>
<feature type="compositionally biased region" description="Polar residues" evidence="9">
    <location>
        <begin position="675"/>
        <end position="696"/>
    </location>
</feature>
<evidence type="ECO:0000256" key="1">
    <source>
        <dbReference type="ARBA" id="ARBA00001936"/>
    </source>
</evidence>
<feature type="compositionally biased region" description="Pro residues" evidence="9">
    <location>
        <begin position="373"/>
        <end position="382"/>
    </location>
</feature>
<evidence type="ECO:0000259" key="10">
    <source>
        <dbReference type="PROSITE" id="PS51462"/>
    </source>
</evidence>
<dbReference type="Gene3D" id="1.10.10.1050">
    <property type="entry name" value="Dcp2, box A domain"/>
    <property type="match status" value="1"/>
</dbReference>
<dbReference type="SUPFAM" id="SSF140586">
    <property type="entry name" value="Dcp2 domain-like"/>
    <property type="match status" value="1"/>
</dbReference>
<dbReference type="GO" id="GO:0003723">
    <property type="term" value="F:RNA binding"/>
    <property type="evidence" value="ECO:0007669"/>
    <property type="project" value="UniProtKB-KW"/>
</dbReference>
<dbReference type="GO" id="GO:0030145">
    <property type="term" value="F:manganese ion binding"/>
    <property type="evidence" value="ECO:0007669"/>
    <property type="project" value="InterPro"/>
</dbReference>
<comment type="similarity">
    <text evidence="3">Belongs to the Nudix hydrolase family. DCP2 subfamily.</text>
</comment>
<dbReference type="InterPro" id="IPR044099">
    <property type="entry name" value="Dcp2_NUDIX"/>
</dbReference>
<keyword evidence="7" id="KW-0694">RNA-binding</keyword>
<dbReference type="PROSITE" id="PS00893">
    <property type="entry name" value="NUDIX_BOX"/>
    <property type="match status" value="1"/>
</dbReference>
<evidence type="ECO:0000256" key="4">
    <source>
        <dbReference type="ARBA" id="ARBA00022490"/>
    </source>
</evidence>
<keyword evidence="4" id="KW-0963">Cytoplasm</keyword>
<dbReference type="SMART" id="SM01125">
    <property type="entry name" value="DCP2"/>
    <property type="match status" value="1"/>
</dbReference>
<evidence type="ECO:0000313" key="11">
    <source>
        <dbReference type="EMBL" id="THW92333.1"/>
    </source>
</evidence>
<dbReference type="Pfam" id="PF05026">
    <property type="entry name" value="DCP2"/>
    <property type="match status" value="1"/>
</dbReference>
<gene>
    <name evidence="11" type="ORF">D6D15_03218</name>
</gene>
<feature type="region of interest" description="Disordered" evidence="9">
    <location>
        <begin position="484"/>
        <end position="576"/>
    </location>
</feature>
<feature type="domain" description="Nudix hydrolase" evidence="10">
    <location>
        <begin position="95"/>
        <end position="225"/>
    </location>
</feature>
<sequence>MAETKMQLVDWLDDLCVRFIINLPQEELESVARICFQVEEAQWFYEDFIRPTDPSLPSLNLRDFCLRIFQHCPLLSTFSDSQHTAAYQEFLAYKTRVPVRGAILLNHDMDQVVLVKGWKKSATWSFPRGKINKDEPDLDCAIREVWEETGYDIATAGLANDDQKYIDVTMREQHLRMFVFRGVPLDTFFEPKTRKEISKIAWYRLTDLPSYTHKKQNNRVISHQQDGNADQGTVSANKLYMVAPFLPPLKKWINQQKKRDVARQAQVEAVVEETLDIPSDTPVPEVPSANAAFELKRLLSVNVPESPQTGGGEENQANALLAMLRGNASAGGLAPPTDDLPPVTPLDQVTSTPPEPGTPHYQHHQPSPAVRQQPPPGFPFPSPAHQRNPSLHPPGFFGQNAHQNLQRVMPQMSHMSRQPPQAVQHIHPQGPHPSMQQQLFPGGHPVPIAHGPVAPSASQLPAPRLNNHAMNLLSAFKIPSQSPVSHHAMPYGNDSMAFPSPNQGHMQPQQQSPMGDSQHVRRRSAHQNSLLGLFKSPDPPRAVPVSQAPQATLPTQGAQSPAPPASITTTATPQQRNMNLAMMTRTLPKAKPTPPPAPTNQGANMFPAKQAVQEVQAKQTRSTPEASSKNFAPDAPRAPMSILPRPGSAATRGSPAPPASESIQTPHKLRRGNKSESPASFTILQRPSPRADQNGSPEMPQVRQPPPKQPTPKQASPRKSAPKKAQEAPKQFQPQILQRPKVEVSGAGLSGEQPLQNAGEQRNALLALFAKQNPGLAPADSRSGSAMSNNSGAPLPTDPSIFRSRLASASSAVSNGGDNDGLKSPSTPVEAKGFLLDYLNGVVKNEKNKAPKRGPVQS</sequence>
<dbReference type="Pfam" id="PF00293">
    <property type="entry name" value="NUDIX"/>
    <property type="match status" value="1"/>
</dbReference>
<dbReference type="InterPro" id="IPR036189">
    <property type="entry name" value="DCP2_BoxA_sf"/>
</dbReference>
<proteinExistence type="inferred from homology"/>
<dbReference type="PANTHER" id="PTHR23114">
    <property type="entry name" value="M7GPPPN-MRNA HYDROLASE"/>
    <property type="match status" value="1"/>
</dbReference>
<dbReference type="Proteomes" id="UP000304928">
    <property type="component" value="Unassembled WGS sequence"/>
</dbReference>
<dbReference type="CDD" id="cd03672">
    <property type="entry name" value="NUDIX_Dcp2p_Nudt20"/>
    <property type="match status" value="1"/>
</dbReference>
<dbReference type="FunFam" id="3.90.79.10:FF:000003">
    <property type="entry name" value="M7GpppN-mRNA hydrolase isoform 2"/>
    <property type="match status" value="1"/>
</dbReference>
<feature type="region of interest" description="Disordered" evidence="9">
    <location>
        <begin position="610"/>
        <end position="758"/>
    </location>
</feature>
<dbReference type="FunFam" id="1.10.10.1050:FF:000003">
    <property type="entry name" value="Decapping enzyme Dcp2, putative"/>
    <property type="match status" value="1"/>
</dbReference>
<keyword evidence="5" id="KW-0479">Metal-binding</keyword>
<accession>A0A4S9BIM8</accession>
<dbReference type="InterPro" id="IPR015797">
    <property type="entry name" value="NUDIX_hydrolase-like_dom_sf"/>
</dbReference>
<comment type="caution">
    <text evidence="11">The sequence shown here is derived from an EMBL/GenBank/DDBJ whole genome shotgun (WGS) entry which is preliminary data.</text>
</comment>
<evidence type="ECO:0000256" key="7">
    <source>
        <dbReference type="ARBA" id="ARBA00022884"/>
    </source>
</evidence>
<feature type="compositionally biased region" description="Polar residues" evidence="9">
    <location>
        <begin position="500"/>
        <end position="515"/>
    </location>
</feature>
<evidence type="ECO:0000256" key="5">
    <source>
        <dbReference type="ARBA" id="ARBA00022723"/>
    </source>
</evidence>
<dbReference type="InterPro" id="IPR007722">
    <property type="entry name" value="DCP2_BoxA"/>
</dbReference>
<feature type="compositionally biased region" description="Low complexity" evidence="9">
    <location>
        <begin position="565"/>
        <end position="575"/>
    </location>
</feature>
<protein>
    <submittedName>
        <fullName evidence="11">DCP2-domain-containing protein</fullName>
    </submittedName>
</protein>
<feature type="compositionally biased region" description="Polar residues" evidence="9">
    <location>
        <begin position="782"/>
        <end position="792"/>
    </location>
</feature>